<evidence type="ECO:0000313" key="2">
    <source>
        <dbReference type="Proteomes" id="UP000078302"/>
    </source>
</evidence>
<dbReference type="Proteomes" id="UP000078302">
    <property type="component" value="Unassembled WGS sequence"/>
</dbReference>
<organism evidence="1 2">
    <name type="scientific">Acidithiobacillus ferrooxidans</name>
    <name type="common">Thiobacillus ferrooxidans</name>
    <dbReference type="NCBI Taxonomy" id="920"/>
    <lineage>
        <taxon>Bacteria</taxon>
        <taxon>Pseudomonadati</taxon>
        <taxon>Pseudomonadota</taxon>
        <taxon>Acidithiobacillia</taxon>
        <taxon>Acidithiobacillales</taxon>
        <taxon>Acidithiobacillaceae</taxon>
        <taxon>Acidithiobacillus</taxon>
    </lineage>
</organism>
<protein>
    <recommendedName>
        <fullName evidence="3">Sigma-70 family RNA polymerase sigma factor</fullName>
    </recommendedName>
</protein>
<dbReference type="EMBL" id="LVXZ01000094">
    <property type="protein sequence ID" value="OAP91243.1"/>
    <property type="molecule type" value="Genomic_DNA"/>
</dbReference>
<proteinExistence type="predicted"/>
<sequence length="186" mass="21136">MNAECAVHPIDDLAERARAGEARAAAALMKAMRPYNGHIRRLALALRIDPDEAMGLLGLAITLALRNWDPARGHFATWTLWQARGLLSAQRPAPLMESWEALCEHQDPATGEEDDAGEHSPERELARRILDETPEFLRGWLQIRILRDHSQHQAAEALGLSHRQAMQMDAHLRRYFQRWEKAQVTV</sequence>
<evidence type="ECO:0008006" key="3">
    <source>
        <dbReference type="Google" id="ProtNLM"/>
    </source>
</evidence>
<evidence type="ECO:0000313" key="1">
    <source>
        <dbReference type="EMBL" id="OAP91243.1"/>
    </source>
</evidence>
<comment type="caution">
    <text evidence="1">The sequence shown here is derived from an EMBL/GenBank/DDBJ whole genome shotgun (WGS) entry which is preliminary data.</text>
</comment>
<name>A0A179BIT7_ACIFR</name>
<keyword evidence="2" id="KW-1185">Reference proteome</keyword>
<gene>
    <name evidence="1" type="ORF">A4H96_07815</name>
</gene>
<accession>A0A179BIT7</accession>
<dbReference type="RefSeq" id="WP_064219073.1">
    <property type="nucleotide sequence ID" value="NZ_LVXZ01000094.1"/>
</dbReference>
<reference evidence="1 2" key="1">
    <citation type="submission" date="2016-04" db="EMBL/GenBank/DDBJ databases">
        <title>Acidithiobacillus ferrooxidans genome sequencing and assembly.</title>
        <authorList>
            <person name="Zhou Z."/>
        </authorList>
    </citation>
    <scope>NUCLEOTIDE SEQUENCE [LARGE SCALE GENOMIC DNA]</scope>
    <source>
        <strain evidence="1 2">BY0502</strain>
    </source>
</reference>
<dbReference type="AlphaFoldDB" id="A0A179BIT7"/>